<dbReference type="SUPFAM" id="SSF52091">
    <property type="entry name" value="SpoIIaa-like"/>
    <property type="match status" value="1"/>
</dbReference>
<dbReference type="Pfam" id="PF01740">
    <property type="entry name" value="STAS"/>
    <property type="match status" value="1"/>
</dbReference>
<dbReference type="InterPro" id="IPR036513">
    <property type="entry name" value="STAS_dom_sf"/>
</dbReference>
<evidence type="ECO:0000259" key="1">
    <source>
        <dbReference type="PROSITE" id="PS50801"/>
    </source>
</evidence>
<dbReference type="AlphaFoldDB" id="A0A6J4KUP4"/>
<dbReference type="CDD" id="cd07043">
    <property type="entry name" value="STAS_anti-anti-sigma_factors"/>
    <property type="match status" value="1"/>
</dbReference>
<proteinExistence type="predicted"/>
<protein>
    <recommendedName>
        <fullName evidence="1">STAS domain-containing protein</fullName>
    </recommendedName>
</protein>
<dbReference type="Gene3D" id="3.30.750.24">
    <property type="entry name" value="STAS domain"/>
    <property type="match status" value="1"/>
</dbReference>
<dbReference type="PROSITE" id="PS50801">
    <property type="entry name" value="STAS"/>
    <property type="match status" value="1"/>
</dbReference>
<organism evidence="2">
    <name type="scientific">uncultured Nocardioidaceae bacterium</name>
    <dbReference type="NCBI Taxonomy" id="253824"/>
    <lineage>
        <taxon>Bacteria</taxon>
        <taxon>Bacillati</taxon>
        <taxon>Actinomycetota</taxon>
        <taxon>Actinomycetes</taxon>
        <taxon>Propionibacteriales</taxon>
        <taxon>Nocardioidaceae</taxon>
        <taxon>environmental samples</taxon>
    </lineage>
</organism>
<evidence type="ECO:0000313" key="2">
    <source>
        <dbReference type="EMBL" id="CAA9315859.1"/>
    </source>
</evidence>
<accession>A0A6J4KUP4</accession>
<dbReference type="EMBL" id="CADCUH010000009">
    <property type="protein sequence ID" value="CAA9315859.1"/>
    <property type="molecule type" value="Genomic_DNA"/>
</dbReference>
<dbReference type="InterPro" id="IPR002645">
    <property type="entry name" value="STAS_dom"/>
</dbReference>
<reference evidence="2" key="1">
    <citation type="submission" date="2020-02" db="EMBL/GenBank/DDBJ databases">
        <authorList>
            <person name="Meier V. D."/>
        </authorList>
    </citation>
    <scope>NUCLEOTIDE SEQUENCE</scope>
    <source>
        <strain evidence="2">AVDCRST_MAG36</strain>
    </source>
</reference>
<gene>
    <name evidence="2" type="ORF">AVDCRST_MAG36-109</name>
</gene>
<feature type="domain" description="STAS" evidence="1">
    <location>
        <begin position="1"/>
        <end position="90"/>
    </location>
</feature>
<sequence length="104" mass="10978">MTFDVDVDGSVLRVAVKGELDLACADLFDCLFDLSTDGIETVVLDLGALTFCDVTGVNALSGLRGHHLDAGRAVHVLDVLPQVRRVVALTDDLALLSRPDTATA</sequence>
<name>A0A6J4KUP4_9ACTN</name>